<dbReference type="Pfam" id="PF02586">
    <property type="entry name" value="SRAP"/>
    <property type="match status" value="1"/>
</dbReference>
<evidence type="ECO:0000256" key="1">
    <source>
        <dbReference type="ARBA" id="ARBA00008136"/>
    </source>
</evidence>
<comment type="similarity">
    <text evidence="1 8">Belongs to the SOS response-associated peptidase family.</text>
</comment>
<dbReference type="GO" id="GO:0016829">
    <property type="term" value="F:lyase activity"/>
    <property type="evidence" value="ECO:0007669"/>
    <property type="project" value="UniProtKB-KW"/>
</dbReference>
<dbReference type="EMBL" id="CP035810">
    <property type="protein sequence ID" value="QIN29241.1"/>
    <property type="molecule type" value="Genomic_DNA"/>
</dbReference>
<keyword evidence="3" id="KW-0227">DNA damage</keyword>
<organism evidence="9 10">
    <name type="scientific">Brevibacterium luteolum</name>
    <dbReference type="NCBI Taxonomy" id="199591"/>
    <lineage>
        <taxon>Bacteria</taxon>
        <taxon>Bacillati</taxon>
        <taxon>Actinomycetota</taxon>
        <taxon>Actinomycetes</taxon>
        <taxon>Micrococcales</taxon>
        <taxon>Brevibacteriaceae</taxon>
        <taxon>Brevibacterium</taxon>
    </lineage>
</organism>
<keyword evidence="7" id="KW-0456">Lyase</keyword>
<evidence type="ECO:0000256" key="7">
    <source>
        <dbReference type="ARBA" id="ARBA00023239"/>
    </source>
</evidence>
<dbReference type="PANTHER" id="PTHR13604">
    <property type="entry name" value="DC12-RELATED"/>
    <property type="match status" value="1"/>
</dbReference>
<dbReference type="InterPro" id="IPR003738">
    <property type="entry name" value="SRAP"/>
</dbReference>
<evidence type="ECO:0000256" key="2">
    <source>
        <dbReference type="ARBA" id="ARBA00022670"/>
    </source>
</evidence>
<dbReference type="GO" id="GO:0006508">
    <property type="term" value="P:proteolysis"/>
    <property type="evidence" value="ECO:0007669"/>
    <property type="project" value="UniProtKB-KW"/>
</dbReference>
<accession>A0A6G8KX88</accession>
<dbReference type="GO" id="GO:0106300">
    <property type="term" value="P:protein-DNA covalent cross-linking repair"/>
    <property type="evidence" value="ECO:0007669"/>
    <property type="project" value="InterPro"/>
</dbReference>
<protein>
    <recommendedName>
        <fullName evidence="8">Abasic site processing protein</fullName>
        <ecNumber evidence="8">3.4.-.-</ecNumber>
    </recommendedName>
</protein>
<reference evidence="9 10" key="1">
    <citation type="submission" date="2019-02" db="EMBL/GenBank/DDBJ databases">
        <title>Complete Genome Sequence and Methylome Analysis of Brevibacterium luteolum NEB1784.</title>
        <authorList>
            <person name="Fomenkov A."/>
            <person name="Roberts R.J."/>
        </authorList>
    </citation>
    <scope>NUCLEOTIDE SEQUENCE [LARGE SCALE GENOMIC DNA]</scope>
    <source>
        <strain evidence="9 10">NEB1784</strain>
    </source>
</reference>
<evidence type="ECO:0000313" key="10">
    <source>
        <dbReference type="Proteomes" id="UP000501518"/>
    </source>
</evidence>
<keyword evidence="4 8" id="KW-0378">Hydrolase</keyword>
<dbReference type="RefSeq" id="WP_165883659.1">
    <property type="nucleotide sequence ID" value="NZ_CP035810.1"/>
</dbReference>
<evidence type="ECO:0000256" key="6">
    <source>
        <dbReference type="ARBA" id="ARBA00023125"/>
    </source>
</evidence>
<dbReference type="Proteomes" id="UP000501518">
    <property type="component" value="Chromosome"/>
</dbReference>
<keyword evidence="6" id="KW-0238">DNA-binding</keyword>
<evidence type="ECO:0000313" key="9">
    <source>
        <dbReference type="EMBL" id="QIN29241.1"/>
    </source>
</evidence>
<evidence type="ECO:0000256" key="5">
    <source>
        <dbReference type="ARBA" id="ARBA00023124"/>
    </source>
</evidence>
<dbReference type="GO" id="GO:0008233">
    <property type="term" value="F:peptidase activity"/>
    <property type="evidence" value="ECO:0007669"/>
    <property type="project" value="UniProtKB-KW"/>
</dbReference>
<sequence>MCGRYTLTVSGHDLAREYSTDPGEPSDWQPVFSLAPSNRVPAVREYVNEDGQLHRELIRMSWGLRPSWAKEKGPRPINARLETAASKPLFRASFSKMRAVIPMSGYYEWIPEDGKKQPYYLHREDHTILHAAGLYAARKDKDEQWQLSCAIITTDAKDAAGEVHDRMPVFLSEELASDWLHPGPLDSAEEMTARLADAAEAGAQSLQVRKVSQRVNNTRTVDRTDPTLISAID</sequence>
<evidence type="ECO:0000256" key="8">
    <source>
        <dbReference type="RuleBase" id="RU364100"/>
    </source>
</evidence>
<dbReference type="PANTHER" id="PTHR13604:SF0">
    <property type="entry name" value="ABASIC SITE PROCESSING PROTEIN HMCES"/>
    <property type="match status" value="1"/>
</dbReference>
<keyword evidence="2 8" id="KW-0645">Protease</keyword>
<keyword evidence="5" id="KW-0190">Covalent protein-DNA linkage</keyword>
<dbReference type="Gene3D" id="3.90.1680.10">
    <property type="entry name" value="SOS response associated peptidase-like"/>
    <property type="match status" value="1"/>
</dbReference>
<dbReference type="EC" id="3.4.-.-" evidence="8"/>
<dbReference type="GO" id="GO:0003697">
    <property type="term" value="F:single-stranded DNA binding"/>
    <property type="evidence" value="ECO:0007669"/>
    <property type="project" value="InterPro"/>
</dbReference>
<name>A0A6G8KX88_9MICO</name>
<gene>
    <name evidence="9" type="ORF">EW640_08115</name>
</gene>
<evidence type="ECO:0000256" key="4">
    <source>
        <dbReference type="ARBA" id="ARBA00022801"/>
    </source>
</evidence>
<dbReference type="AlphaFoldDB" id="A0A6G8KX88"/>
<dbReference type="SUPFAM" id="SSF143081">
    <property type="entry name" value="BB1717-like"/>
    <property type="match status" value="1"/>
</dbReference>
<dbReference type="KEGG" id="blut:EW640_08115"/>
<evidence type="ECO:0000256" key="3">
    <source>
        <dbReference type="ARBA" id="ARBA00022763"/>
    </source>
</evidence>
<proteinExistence type="inferred from homology"/>
<dbReference type="InterPro" id="IPR036590">
    <property type="entry name" value="SRAP-like"/>
</dbReference>